<dbReference type="InterPro" id="IPR037925">
    <property type="entry name" value="FlgE/F/G-like"/>
</dbReference>
<reference evidence="1" key="2">
    <citation type="journal article" date="2021" name="Sci. Rep.">
        <title>The distribution of antibiotic resistance genes in chicken gut microbiota commensals.</title>
        <authorList>
            <person name="Juricova H."/>
            <person name="Matiasovicova J."/>
            <person name="Kubasova T."/>
            <person name="Cejkova D."/>
            <person name="Rychlik I."/>
        </authorList>
    </citation>
    <scope>NUCLEOTIDE SEQUENCE</scope>
    <source>
        <strain evidence="1">An824</strain>
    </source>
</reference>
<dbReference type="Proteomes" id="UP000706891">
    <property type="component" value="Unassembled WGS sequence"/>
</dbReference>
<evidence type="ECO:0000313" key="2">
    <source>
        <dbReference type="Proteomes" id="UP000706891"/>
    </source>
</evidence>
<accession>A0A939B7M9</accession>
<sequence>MGTIITAATIMAMYLNSTGNVNSQYYYNADIENGQVKTMYVYDKQGESLSGKLEYRYTYDNQGRVTSKEVVRRDARTGRMTPESLYTYTYTTDGYTMERNLWNASTHAFDRADGRTEYRRETESVMSVTNYEVAEDGTVTAITDNMLVMLPANEGLMAEF</sequence>
<dbReference type="AlphaFoldDB" id="A0A939B7M9"/>
<dbReference type="SUPFAM" id="SSF117143">
    <property type="entry name" value="Flagellar hook protein flgE"/>
    <property type="match status" value="1"/>
</dbReference>
<dbReference type="EMBL" id="JACJJG010000032">
    <property type="protein sequence ID" value="MBM6673707.1"/>
    <property type="molecule type" value="Genomic_DNA"/>
</dbReference>
<gene>
    <name evidence="1" type="ORF">H6A34_07440</name>
</gene>
<protein>
    <submittedName>
        <fullName evidence="1">DUF3836 domain-containing protein</fullName>
    </submittedName>
</protein>
<dbReference type="Pfam" id="PF12930">
    <property type="entry name" value="DUF3836"/>
    <property type="match status" value="1"/>
</dbReference>
<proteinExistence type="predicted"/>
<organism evidence="1 2">
    <name type="scientific">Marseilla massiliensis</name>
    <dbReference type="NCBI Taxonomy" id="1841864"/>
    <lineage>
        <taxon>Bacteria</taxon>
        <taxon>Pseudomonadati</taxon>
        <taxon>Bacteroidota</taxon>
        <taxon>Bacteroidia</taxon>
        <taxon>Bacteroidales</taxon>
        <taxon>Prevotellaceae</taxon>
        <taxon>Marseilla</taxon>
    </lineage>
</organism>
<evidence type="ECO:0000313" key="1">
    <source>
        <dbReference type="EMBL" id="MBM6673707.1"/>
    </source>
</evidence>
<dbReference type="Gene3D" id="2.40.128.720">
    <property type="match status" value="1"/>
</dbReference>
<comment type="caution">
    <text evidence="1">The sequence shown here is derived from an EMBL/GenBank/DDBJ whole genome shotgun (WGS) entry which is preliminary data.</text>
</comment>
<keyword evidence="2" id="KW-1185">Reference proteome</keyword>
<dbReference type="InterPro" id="IPR024339">
    <property type="entry name" value="DUF3836"/>
</dbReference>
<reference evidence="1" key="1">
    <citation type="submission" date="2020-08" db="EMBL/GenBank/DDBJ databases">
        <authorList>
            <person name="Cejkova D."/>
            <person name="Kubasova T."/>
            <person name="Jahodarova E."/>
            <person name="Rychlik I."/>
        </authorList>
    </citation>
    <scope>NUCLEOTIDE SEQUENCE</scope>
    <source>
        <strain evidence="1">An824</strain>
    </source>
</reference>
<name>A0A939B7M9_9BACT</name>